<dbReference type="Proteomes" id="UP000244913">
    <property type="component" value="Unassembled WGS sequence"/>
</dbReference>
<evidence type="ECO:0000313" key="4">
    <source>
        <dbReference type="EMBL" id="PVM85533.1"/>
    </source>
</evidence>
<feature type="compositionally biased region" description="Low complexity" evidence="3">
    <location>
        <begin position="169"/>
        <end position="181"/>
    </location>
</feature>
<accession>A0A2T9JPC7</accession>
<dbReference type="Gene3D" id="2.60.40.2500">
    <property type="match status" value="1"/>
</dbReference>
<comment type="similarity">
    <text evidence="1">Belongs to the TrbG/VirB9 family.</text>
</comment>
<name>A0A2T9JPC7_9CAUL</name>
<dbReference type="AlphaFoldDB" id="A0A2T9JPC7"/>
<evidence type="ECO:0000256" key="2">
    <source>
        <dbReference type="ARBA" id="ARBA00022729"/>
    </source>
</evidence>
<feature type="compositionally biased region" description="Basic residues" evidence="3">
    <location>
        <begin position="55"/>
        <end position="64"/>
    </location>
</feature>
<feature type="compositionally biased region" description="Basic and acidic residues" evidence="3">
    <location>
        <begin position="78"/>
        <end position="91"/>
    </location>
</feature>
<comment type="caution">
    <text evidence="4">The sequence shown here is derived from an EMBL/GenBank/DDBJ whole genome shotgun (WGS) entry which is preliminary data.</text>
</comment>
<keyword evidence="5" id="KW-1185">Reference proteome</keyword>
<dbReference type="InterPro" id="IPR033645">
    <property type="entry name" value="VirB9/CagX/TrbG_C"/>
</dbReference>
<evidence type="ECO:0000313" key="5">
    <source>
        <dbReference type="Proteomes" id="UP000244913"/>
    </source>
</evidence>
<dbReference type="InterPro" id="IPR010258">
    <property type="entry name" value="Conjugal_tfr_TrbG/VirB9/CagX"/>
</dbReference>
<dbReference type="InterPro" id="IPR038161">
    <property type="entry name" value="VirB9/CagX/TrbG_C_sf"/>
</dbReference>
<dbReference type="CDD" id="cd06911">
    <property type="entry name" value="VirB9_CagX_TrbG"/>
    <property type="match status" value="1"/>
</dbReference>
<proteinExistence type="inferred from homology"/>
<feature type="region of interest" description="Disordered" evidence="3">
    <location>
        <begin position="1"/>
        <end position="125"/>
    </location>
</feature>
<feature type="compositionally biased region" description="Low complexity" evidence="3">
    <location>
        <begin position="8"/>
        <end position="22"/>
    </location>
</feature>
<evidence type="ECO:0008006" key="6">
    <source>
        <dbReference type="Google" id="ProtNLM"/>
    </source>
</evidence>
<feature type="region of interest" description="Disordered" evidence="3">
    <location>
        <begin position="160"/>
        <end position="186"/>
    </location>
</feature>
<evidence type="ECO:0000256" key="1">
    <source>
        <dbReference type="ARBA" id="ARBA00006135"/>
    </source>
</evidence>
<protein>
    <recommendedName>
        <fullName evidence="6">P-type conjugative transfer protein VirB9</fullName>
    </recommendedName>
</protein>
<keyword evidence="2" id="KW-0732">Signal</keyword>
<sequence>MRDRRRPAPAARAVGRPGSPARIHARRPDRLAAGAALARRPRGRRRRQSGPARGAGRRQRRRRVLDRWPAPPGGGVRPHGDRACLRLDHRPDRRRRPAGRQLSPSGLAPPRRLRNPERPVTPLIRSGVSPVKRPLLALSLACLLATPVLAQTSPAQTSLAQTSLAHTSPAQPAAAPASAPDPRIRTLPYDPDQVYRLSGVMGFQTMLEFAPDERIENVSIGDAVGWQVTPNKRANLLFLKPMDRAPATNMTVVTDRRRYVFELSVSPGGGPADASYVLRFRYPPAPVVAPVPTAEPAAPPPARNTAYSVRGSRAVTPSGVFDDGRATYFAWTGQTELPAIFVIGADGSEGLANAVVKDGHLVVDQVAPRFVLRSDKARATVVNRAWRKIQAPEKAG</sequence>
<dbReference type="Pfam" id="PF03524">
    <property type="entry name" value="CagX"/>
    <property type="match status" value="1"/>
</dbReference>
<feature type="compositionally biased region" description="Basic residues" evidence="3">
    <location>
        <begin position="39"/>
        <end position="48"/>
    </location>
</feature>
<gene>
    <name evidence="4" type="ORF">DDF65_06930</name>
</gene>
<dbReference type="EMBL" id="QDKP01000021">
    <property type="protein sequence ID" value="PVM85533.1"/>
    <property type="molecule type" value="Genomic_DNA"/>
</dbReference>
<organism evidence="4 5">
    <name type="scientific">Caulobacter radicis</name>
    <dbReference type="NCBI Taxonomy" id="2172650"/>
    <lineage>
        <taxon>Bacteria</taxon>
        <taxon>Pseudomonadati</taxon>
        <taxon>Pseudomonadota</taxon>
        <taxon>Alphaproteobacteria</taxon>
        <taxon>Caulobacterales</taxon>
        <taxon>Caulobacteraceae</taxon>
        <taxon>Caulobacter</taxon>
    </lineage>
</organism>
<evidence type="ECO:0000256" key="3">
    <source>
        <dbReference type="SAM" id="MobiDB-lite"/>
    </source>
</evidence>
<reference evidence="4 5" key="1">
    <citation type="submission" date="2018-04" db="EMBL/GenBank/DDBJ databases">
        <title>The genome sequence of Caulobacter sp. 736.</title>
        <authorList>
            <person name="Gao J."/>
            <person name="Sun J."/>
        </authorList>
    </citation>
    <scope>NUCLEOTIDE SEQUENCE [LARGE SCALE GENOMIC DNA]</scope>
    <source>
        <strain evidence="4 5">736</strain>
    </source>
</reference>